<evidence type="ECO:0000313" key="6">
    <source>
        <dbReference type="EMBL" id="KAK5627436.1"/>
    </source>
</evidence>
<dbReference type="GO" id="GO:0005829">
    <property type="term" value="C:cytosol"/>
    <property type="evidence" value="ECO:0007669"/>
    <property type="project" value="TreeGrafter"/>
</dbReference>
<proteinExistence type="predicted"/>
<keyword evidence="7" id="KW-1185">Reference proteome</keyword>
<dbReference type="InterPro" id="IPR050472">
    <property type="entry name" value="Anth_synth/Amidotransfase"/>
</dbReference>
<dbReference type="Proteomes" id="UP001305414">
    <property type="component" value="Unassembled WGS sequence"/>
</dbReference>
<dbReference type="InterPro" id="IPR017926">
    <property type="entry name" value="GATASE"/>
</dbReference>
<accession>A0AAN7UJT6</accession>
<evidence type="ECO:0000259" key="5">
    <source>
        <dbReference type="Pfam" id="PF00117"/>
    </source>
</evidence>
<dbReference type="PANTHER" id="PTHR43418">
    <property type="entry name" value="MULTIFUNCTIONAL TRYPTOPHAN BIOSYNTHESIS PROTEIN-RELATED"/>
    <property type="match status" value="1"/>
</dbReference>
<keyword evidence="3" id="KW-0822">Tryptophan biosynthesis</keyword>
<sequence length="319" mass="35326">MGRPRILFIDAYDSFSNNIVSLLTTVLGADVDVLPIDPPHLDPKQAGFKQLLSEQIRPYHAVVCGPGPGAPDVDKDVGIMKHIWALEGSDLPPVLGICLGFQSLVVSCGAVVKRLQTGLHGMIREIDHLTTKNNANIFADVPTFKGTLYHSLHADVGQQSISAAEWQNAKWNSPPLFPDVVPLAWTYEDRGDVVERILMGVRHRSKPFWGLQYHPESICTESIGHQVIKNWFQEAMAWNHATGRNPQSVIPETKVKGELETPAVAEDLSADGRSSRAGGDDVLSSFGLGDKYLSHSIDIPLHIEFRMWLKYYKMLRTSS</sequence>
<comment type="caution">
    <text evidence="6">The sequence shown here is derived from an EMBL/GenBank/DDBJ whole genome shotgun (WGS) entry which is preliminary data.</text>
</comment>
<dbReference type="CDD" id="cd01743">
    <property type="entry name" value="GATase1_Anthranilate_Synthase"/>
    <property type="match status" value="1"/>
</dbReference>
<evidence type="ECO:0000256" key="3">
    <source>
        <dbReference type="ARBA" id="ARBA00022822"/>
    </source>
</evidence>
<feature type="domain" description="Glutamine amidotransferase" evidence="5">
    <location>
        <begin position="8"/>
        <end position="233"/>
    </location>
</feature>
<gene>
    <name evidence="6" type="ORF">RRF57_003151</name>
</gene>
<dbReference type="InterPro" id="IPR029062">
    <property type="entry name" value="Class_I_gatase-like"/>
</dbReference>
<dbReference type="Pfam" id="PF00117">
    <property type="entry name" value="GATase"/>
    <property type="match status" value="1"/>
</dbReference>
<dbReference type="SUPFAM" id="SSF52317">
    <property type="entry name" value="Class I glutamine amidotransferase-like"/>
    <property type="match status" value="1"/>
</dbReference>
<protein>
    <recommendedName>
        <fullName evidence="2">anthranilate synthase</fullName>
        <ecNumber evidence="2">4.1.3.27</ecNumber>
    </recommendedName>
</protein>
<evidence type="ECO:0000313" key="7">
    <source>
        <dbReference type="Proteomes" id="UP001305414"/>
    </source>
</evidence>
<dbReference type="AlphaFoldDB" id="A0AAN7UJT6"/>
<dbReference type="InterPro" id="IPR006221">
    <property type="entry name" value="TrpG/PapA_dom"/>
</dbReference>
<dbReference type="GO" id="GO:0000162">
    <property type="term" value="P:L-tryptophan biosynthetic process"/>
    <property type="evidence" value="ECO:0007669"/>
    <property type="project" value="UniProtKB-KW"/>
</dbReference>
<dbReference type="PROSITE" id="PS51273">
    <property type="entry name" value="GATASE_TYPE_1"/>
    <property type="match status" value="1"/>
</dbReference>
<name>A0AAN7UJT6_9PEZI</name>
<keyword evidence="3" id="KW-0057">Aromatic amino acid biosynthesis</keyword>
<reference evidence="6 7" key="1">
    <citation type="submission" date="2023-10" db="EMBL/GenBank/DDBJ databases">
        <title>Draft genome sequence of Xylaria bambusicola isolate GMP-LS, the root and basal stem rot pathogen of sugarcane in Indonesia.</title>
        <authorList>
            <person name="Selvaraj P."/>
            <person name="Muralishankar V."/>
            <person name="Muruganantham S."/>
            <person name="Sp S."/>
            <person name="Haryani S."/>
            <person name="Lau K.J.X."/>
            <person name="Naqvi N.I."/>
        </authorList>
    </citation>
    <scope>NUCLEOTIDE SEQUENCE [LARGE SCALE GENOMIC DNA]</scope>
    <source>
        <strain evidence="6">GMP-LS</strain>
    </source>
</reference>
<dbReference type="Gene3D" id="3.40.50.880">
    <property type="match status" value="1"/>
</dbReference>
<dbReference type="EMBL" id="JAWHQM010000005">
    <property type="protein sequence ID" value="KAK5627436.1"/>
    <property type="molecule type" value="Genomic_DNA"/>
</dbReference>
<organism evidence="6 7">
    <name type="scientific">Xylaria bambusicola</name>
    <dbReference type="NCBI Taxonomy" id="326684"/>
    <lineage>
        <taxon>Eukaryota</taxon>
        <taxon>Fungi</taxon>
        <taxon>Dikarya</taxon>
        <taxon>Ascomycota</taxon>
        <taxon>Pezizomycotina</taxon>
        <taxon>Sordariomycetes</taxon>
        <taxon>Xylariomycetidae</taxon>
        <taxon>Xylariales</taxon>
        <taxon>Xylariaceae</taxon>
        <taxon>Xylaria</taxon>
    </lineage>
</organism>
<evidence type="ECO:0000256" key="1">
    <source>
        <dbReference type="ARBA" id="ARBA00004873"/>
    </source>
</evidence>
<keyword evidence="3" id="KW-0028">Amino-acid biosynthesis</keyword>
<keyword evidence="4" id="KW-0315">Glutamine amidotransferase</keyword>
<dbReference type="GO" id="GO:0004049">
    <property type="term" value="F:anthranilate synthase activity"/>
    <property type="evidence" value="ECO:0007669"/>
    <property type="project" value="UniProtKB-EC"/>
</dbReference>
<evidence type="ECO:0000256" key="2">
    <source>
        <dbReference type="ARBA" id="ARBA00012266"/>
    </source>
</evidence>
<evidence type="ECO:0000256" key="4">
    <source>
        <dbReference type="ARBA" id="ARBA00022962"/>
    </source>
</evidence>
<comment type="pathway">
    <text evidence="1">Amino-acid biosynthesis; L-tryptophan biosynthesis; L-tryptophan from chorismate: step 1/5.</text>
</comment>
<dbReference type="PANTHER" id="PTHR43418:SF4">
    <property type="entry name" value="MULTIFUNCTIONAL TRYPTOPHAN BIOSYNTHESIS PROTEIN"/>
    <property type="match status" value="1"/>
</dbReference>
<dbReference type="EC" id="4.1.3.27" evidence="2"/>